<dbReference type="GO" id="GO:0007602">
    <property type="term" value="P:phototransduction"/>
    <property type="evidence" value="ECO:0007669"/>
    <property type="project" value="UniProtKB-KW"/>
</dbReference>
<feature type="transmembrane region" description="Helical" evidence="14">
    <location>
        <begin position="180"/>
        <end position="200"/>
    </location>
</feature>
<keyword evidence="18" id="KW-1185">Reference proteome</keyword>
<dbReference type="PROSITE" id="PS00237">
    <property type="entry name" value="G_PROTEIN_RECEP_F1_1"/>
    <property type="match status" value="1"/>
</dbReference>
<comment type="caution">
    <text evidence="17">The sequence shown here is derived from an EMBL/GenBank/DDBJ whole genome shotgun (WGS) entry which is preliminary data.</text>
</comment>
<dbReference type="PROSITE" id="PS50262">
    <property type="entry name" value="G_PROTEIN_RECEP_F1_2"/>
    <property type="match status" value="1"/>
</dbReference>
<evidence type="ECO:0000256" key="13">
    <source>
        <dbReference type="ARBA" id="ARBA00059157"/>
    </source>
</evidence>
<reference evidence="17" key="1">
    <citation type="submission" date="2023-06" db="EMBL/GenBank/DDBJ databases">
        <title>Male Hemibagrus guttatus genome.</title>
        <authorList>
            <person name="Bian C."/>
        </authorList>
    </citation>
    <scope>NUCLEOTIDE SEQUENCE</scope>
    <source>
        <strain evidence="17">Male_cb2023</strain>
        <tissue evidence="17">Muscle</tissue>
    </source>
</reference>
<evidence type="ECO:0000256" key="5">
    <source>
        <dbReference type="ARBA" id="ARBA00022925"/>
    </source>
</evidence>
<evidence type="ECO:0000256" key="15">
    <source>
        <dbReference type="SAM" id="MobiDB-lite"/>
    </source>
</evidence>
<dbReference type="InterPro" id="IPR050125">
    <property type="entry name" value="GPCR_opsins"/>
</dbReference>
<evidence type="ECO:0000256" key="6">
    <source>
        <dbReference type="ARBA" id="ARBA00022989"/>
    </source>
</evidence>
<dbReference type="SUPFAM" id="SSF53474">
    <property type="entry name" value="alpha/beta-Hydrolases"/>
    <property type="match status" value="1"/>
</dbReference>
<comment type="subcellular location">
    <subcellularLocation>
        <location evidence="1 14">Membrane</location>
        <topology evidence="1 14">Multi-pass membrane protein</topology>
    </subcellularLocation>
</comment>
<keyword evidence="12 14" id="KW-0807">Transducer</keyword>
<evidence type="ECO:0000259" key="16">
    <source>
        <dbReference type="PROSITE" id="PS50262"/>
    </source>
</evidence>
<evidence type="ECO:0000256" key="10">
    <source>
        <dbReference type="ARBA" id="ARBA00023157"/>
    </source>
</evidence>
<dbReference type="FunFam" id="1.20.1070.10:FF:000044">
    <property type="entry name" value="Opsin, ultraviolet-sensitive"/>
    <property type="match status" value="1"/>
</dbReference>
<evidence type="ECO:0000256" key="14">
    <source>
        <dbReference type="RuleBase" id="RU004951"/>
    </source>
</evidence>
<dbReference type="PRINTS" id="PR00237">
    <property type="entry name" value="GPCRRHODOPSN"/>
</dbReference>
<dbReference type="InterPro" id="IPR029058">
    <property type="entry name" value="AB_hydrolase_fold"/>
</dbReference>
<accession>A0AAE0R716</accession>
<dbReference type="GO" id="GO:0009881">
    <property type="term" value="F:photoreceptor activity"/>
    <property type="evidence" value="ECO:0007669"/>
    <property type="project" value="UniProtKB-KW"/>
</dbReference>
<keyword evidence="2 14" id="KW-0600">Photoreceptor protein</keyword>
<dbReference type="GO" id="GO:0007601">
    <property type="term" value="P:visual perception"/>
    <property type="evidence" value="ECO:0007669"/>
    <property type="project" value="InterPro"/>
</dbReference>
<name>A0AAE0R716_9TELE</name>
<dbReference type="AlphaFoldDB" id="A0AAE0R716"/>
<keyword evidence="11 14" id="KW-0675">Receptor</keyword>
<evidence type="ECO:0000256" key="12">
    <source>
        <dbReference type="ARBA" id="ARBA00023224"/>
    </source>
</evidence>
<evidence type="ECO:0000313" key="17">
    <source>
        <dbReference type="EMBL" id="KAK3545393.1"/>
    </source>
</evidence>
<keyword evidence="3 14" id="KW-0716">Sensory transduction</keyword>
<evidence type="ECO:0000256" key="4">
    <source>
        <dbReference type="ARBA" id="ARBA00022692"/>
    </source>
</evidence>
<organism evidence="17 18">
    <name type="scientific">Hemibagrus guttatus</name>
    <dbReference type="NCBI Taxonomy" id="175788"/>
    <lineage>
        <taxon>Eukaryota</taxon>
        <taxon>Metazoa</taxon>
        <taxon>Chordata</taxon>
        <taxon>Craniata</taxon>
        <taxon>Vertebrata</taxon>
        <taxon>Euteleostomi</taxon>
        <taxon>Actinopterygii</taxon>
        <taxon>Neopterygii</taxon>
        <taxon>Teleostei</taxon>
        <taxon>Ostariophysi</taxon>
        <taxon>Siluriformes</taxon>
        <taxon>Bagridae</taxon>
        <taxon>Hemibagrus</taxon>
    </lineage>
</organism>
<keyword evidence="6 14" id="KW-1133">Transmembrane helix</keyword>
<evidence type="ECO:0000256" key="3">
    <source>
        <dbReference type="ARBA" id="ARBA00022606"/>
    </source>
</evidence>
<evidence type="ECO:0000256" key="7">
    <source>
        <dbReference type="ARBA" id="ARBA00022991"/>
    </source>
</evidence>
<evidence type="ECO:0000256" key="2">
    <source>
        <dbReference type="ARBA" id="ARBA00022543"/>
    </source>
</evidence>
<keyword evidence="8 14" id="KW-0297">G-protein coupled receptor</keyword>
<feature type="transmembrane region" description="Helical" evidence="14">
    <location>
        <begin position="64"/>
        <end position="89"/>
    </location>
</feature>
<comment type="function">
    <text evidence="13">Photoreceptor implicated in non-image-forming responses to light.</text>
</comment>
<dbReference type="Pfam" id="PF05705">
    <property type="entry name" value="DUF829"/>
    <property type="match status" value="1"/>
</dbReference>
<evidence type="ECO:0000313" key="18">
    <source>
        <dbReference type="Proteomes" id="UP001274896"/>
    </source>
</evidence>
<dbReference type="SUPFAM" id="SSF81321">
    <property type="entry name" value="Family A G protein-coupled receptor-like"/>
    <property type="match status" value="1"/>
</dbReference>
<keyword evidence="4 14" id="KW-0812">Transmembrane</keyword>
<evidence type="ECO:0000256" key="8">
    <source>
        <dbReference type="ARBA" id="ARBA00023040"/>
    </source>
</evidence>
<comment type="similarity">
    <text evidence="14">Belongs to the G-protein coupled receptor 1 family. Opsin subfamily.</text>
</comment>
<dbReference type="InterPro" id="IPR027430">
    <property type="entry name" value="Retinal_BS"/>
</dbReference>
<proteinExistence type="inferred from homology"/>
<dbReference type="CDD" id="cd15336">
    <property type="entry name" value="7tmA_Melanopsin"/>
    <property type="match status" value="1"/>
</dbReference>
<keyword evidence="10" id="KW-1015">Disulfide bond</keyword>
<feature type="region of interest" description="Disordered" evidence="15">
    <location>
        <begin position="764"/>
        <end position="784"/>
    </location>
</feature>
<dbReference type="InterPro" id="IPR017452">
    <property type="entry name" value="GPCR_Rhodpsn_7TM"/>
</dbReference>
<dbReference type="InterPro" id="IPR000276">
    <property type="entry name" value="GPCR_Rhodpsn"/>
</dbReference>
<dbReference type="InterPro" id="IPR001760">
    <property type="entry name" value="Opsin"/>
</dbReference>
<dbReference type="GO" id="GO:0016020">
    <property type="term" value="C:membrane"/>
    <property type="evidence" value="ECO:0007669"/>
    <property type="project" value="UniProtKB-SubCell"/>
</dbReference>
<dbReference type="PANTHER" id="PTHR24240">
    <property type="entry name" value="OPSIN"/>
    <property type="match status" value="1"/>
</dbReference>
<keyword evidence="5 14" id="KW-0681">Retinal protein</keyword>
<feature type="transmembrane region" description="Helical" evidence="14">
    <location>
        <begin position="101"/>
        <end position="126"/>
    </location>
</feature>
<keyword evidence="7 14" id="KW-0157">Chromophore</keyword>
<sequence>MNHSTRSVYLCHPGDSNCTAMFKESLSAKNYKRQHEPSYGPTPINHNDFAHLFPTVDVPDHAHYILGMVILMVGITGIIGNALVIYVFCRSQPLRTPGNMLVVNLAVSDFFMSLTQSPVFFVASLHRRWVFGELACELYAFCGGLFGICSMMTLTAIAVDRCLAITRPLALLGQVSKGRTGTVLTLLWLYALGWSLPPFFGWSAYVPEGLQTSCSWDYMTFTPSVRTYTILLFIFVFFIPLSIIAACYLSIFRAIRKTRRDIRRLDSGETYKVLECIKTEWKMAKVALLVILLFVISWSPYSVVALTATAGYAHVLTPYMNSIPAVIAKASAIHNPIIYAITHPKYRLAIVRYVPLFRLILCVGMNKHSSSISTSGTSSHQTALTSQHALGVRIGKATNANSHWGKTRLSSASDTESCWTDSEADGSSANSLPFARRVSTEISSDTAIPPEQPGMSTGIGQKMVKADRVSSILVPSIILGPEGGVLSDGKTFLLSERYWTGSKQPVVILLGWAGCRDKHLSKYSSIYNEQGCVTVRYTAPLKTVFISESFGYKELRSTAYKLLEILYDYEVENNPIFFHVFSNGGFMLYRYMVELLQSHNQFSSLYVVGSVMDSSPGSQNVIGALRALKTTLGTKVNVLLRCLLLALFAVTVFLLRVVLYPVSKHFHKNHYDAMMERPAPWPQMYLYSRADRVIRYRDVEKMVKSLQKKGVRVESFDFITPAHIVTNPGEHIQRKKAMYMMGVAASRPAFYTSPPPPLTLHFEADEETRERREALGASSVGNSR</sequence>
<feature type="transmembrane region" description="Helical" evidence="14">
    <location>
        <begin position="138"/>
        <end position="159"/>
    </location>
</feature>
<dbReference type="PROSITE" id="PS00238">
    <property type="entry name" value="OPSIN"/>
    <property type="match status" value="1"/>
</dbReference>
<feature type="transmembrane region" description="Helical" evidence="14">
    <location>
        <begin position="286"/>
        <end position="313"/>
    </location>
</feature>
<dbReference type="GO" id="GO:0004930">
    <property type="term" value="F:G protein-coupled receptor activity"/>
    <property type="evidence" value="ECO:0007669"/>
    <property type="project" value="UniProtKB-KW"/>
</dbReference>
<evidence type="ECO:0000256" key="9">
    <source>
        <dbReference type="ARBA" id="ARBA00023136"/>
    </source>
</evidence>
<feature type="domain" description="G-protein coupled receptors family 1 profile" evidence="16">
    <location>
        <begin position="80"/>
        <end position="339"/>
    </location>
</feature>
<evidence type="ECO:0000256" key="1">
    <source>
        <dbReference type="ARBA" id="ARBA00004141"/>
    </source>
</evidence>
<evidence type="ECO:0000256" key="11">
    <source>
        <dbReference type="ARBA" id="ARBA00023170"/>
    </source>
</evidence>
<dbReference type="EMBL" id="JAUCMX010000005">
    <property type="protein sequence ID" value="KAK3545393.1"/>
    <property type="molecule type" value="Genomic_DNA"/>
</dbReference>
<protein>
    <recommendedName>
        <fullName evidence="16">G-protein coupled receptors family 1 profile domain-containing protein</fullName>
    </recommendedName>
</protein>
<feature type="transmembrane region" description="Helical" evidence="14">
    <location>
        <begin position="638"/>
        <end position="659"/>
    </location>
</feature>
<dbReference type="SMART" id="SM01381">
    <property type="entry name" value="7TM_GPCR_Srsx"/>
    <property type="match status" value="1"/>
</dbReference>
<keyword evidence="9 14" id="KW-0472">Membrane</keyword>
<feature type="transmembrane region" description="Helical" evidence="14">
    <location>
        <begin position="228"/>
        <end position="255"/>
    </location>
</feature>
<dbReference type="Gene3D" id="1.20.1070.10">
    <property type="entry name" value="Rhodopsin 7-helix transmembrane proteins"/>
    <property type="match status" value="1"/>
</dbReference>
<dbReference type="PRINTS" id="PR00238">
    <property type="entry name" value="OPSIN"/>
</dbReference>
<dbReference type="Proteomes" id="UP001274896">
    <property type="component" value="Unassembled WGS sequence"/>
</dbReference>
<gene>
    <name evidence="17" type="ORF">QTP70_006948</name>
</gene>
<dbReference type="InterPro" id="IPR008547">
    <property type="entry name" value="DUF829_TMEM53"/>
</dbReference>
<dbReference type="Pfam" id="PF00001">
    <property type="entry name" value="7tm_1"/>
    <property type="match status" value="1"/>
</dbReference>
<dbReference type="Gene3D" id="3.40.50.1820">
    <property type="entry name" value="alpha/beta hydrolase"/>
    <property type="match status" value="1"/>
</dbReference>